<sequence>MVNRRGAFDTLKVARCRGDWKAGQLRDFAQNWIMAGAPKSLIKMITGYAIPFCKKPPSIPFSTASIQRLQTSVDAKMYREISNMLATGVLQEVPSSVKSGFFQECSWSQKQTAPIAPFSTSED</sequence>
<protein>
    <submittedName>
        <fullName evidence="1">Uncharacterized protein</fullName>
    </submittedName>
</protein>
<reference evidence="1" key="1">
    <citation type="submission" date="2022-03" db="EMBL/GenBank/DDBJ databases">
        <authorList>
            <person name="Sayadi A."/>
        </authorList>
    </citation>
    <scope>NUCLEOTIDE SEQUENCE</scope>
</reference>
<name>A0A9P0QGV3_ACAOB</name>
<organism evidence="1 2">
    <name type="scientific">Acanthoscelides obtectus</name>
    <name type="common">Bean weevil</name>
    <name type="synonym">Bruchus obtectus</name>
    <dbReference type="NCBI Taxonomy" id="200917"/>
    <lineage>
        <taxon>Eukaryota</taxon>
        <taxon>Metazoa</taxon>
        <taxon>Ecdysozoa</taxon>
        <taxon>Arthropoda</taxon>
        <taxon>Hexapoda</taxon>
        <taxon>Insecta</taxon>
        <taxon>Pterygota</taxon>
        <taxon>Neoptera</taxon>
        <taxon>Endopterygota</taxon>
        <taxon>Coleoptera</taxon>
        <taxon>Polyphaga</taxon>
        <taxon>Cucujiformia</taxon>
        <taxon>Chrysomeloidea</taxon>
        <taxon>Chrysomelidae</taxon>
        <taxon>Bruchinae</taxon>
        <taxon>Bruchini</taxon>
        <taxon>Acanthoscelides</taxon>
    </lineage>
</organism>
<accession>A0A9P0QGV3</accession>
<dbReference type="EMBL" id="CAKOFQ010010594">
    <property type="protein sequence ID" value="CAH2019859.1"/>
    <property type="molecule type" value="Genomic_DNA"/>
</dbReference>
<gene>
    <name evidence="1" type="ORF">ACAOBT_LOCUS37459</name>
</gene>
<dbReference type="OrthoDB" id="6083831at2759"/>
<proteinExistence type="predicted"/>
<keyword evidence="2" id="KW-1185">Reference proteome</keyword>
<evidence type="ECO:0000313" key="2">
    <source>
        <dbReference type="Proteomes" id="UP001152888"/>
    </source>
</evidence>
<evidence type="ECO:0000313" key="1">
    <source>
        <dbReference type="EMBL" id="CAH2019859.1"/>
    </source>
</evidence>
<dbReference type="Proteomes" id="UP001152888">
    <property type="component" value="Unassembled WGS sequence"/>
</dbReference>
<dbReference type="AlphaFoldDB" id="A0A9P0QGV3"/>
<comment type="caution">
    <text evidence="1">The sequence shown here is derived from an EMBL/GenBank/DDBJ whole genome shotgun (WGS) entry which is preliminary data.</text>
</comment>